<comment type="catalytic activity">
    <reaction evidence="1">
        <text>ATP + H2O = ADP + phosphate + H(+)</text>
        <dbReference type="Rhea" id="RHEA:13065"/>
        <dbReference type="ChEBI" id="CHEBI:15377"/>
        <dbReference type="ChEBI" id="CHEBI:15378"/>
        <dbReference type="ChEBI" id="CHEBI:30616"/>
        <dbReference type="ChEBI" id="CHEBI:43474"/>
        <dbReference type="ChEBI" id="CHEBI:456216"/>
        <dbReference type="EC" id="5.6.2.3"/>
    </reaction>
</comment>
<keyword evidence="1" id="KW-0378">Hydrolase</keyword>
<keyword evidence="1" id="KW-0233">DNA recombination</keyword>
<keyword evidence="1" id="KW-0347">Helicase</keyword>
<feature type="domain" description="DNA helicase Pif1-like DEAD-box helicase" evidence="2">
    <location>
        <begin position="5"/>
        <end position="70"/>
    </location>
</feature>
<dbReference type="InterPro" id="IPR010285">
    <property type="entry name" value="DNA_helicase_pif1-like_DEAD"/>
</dbReference>
<name>A0A915DWS3_9BILA</name>
<dbReference type="GO" id="GO:0006281">
    <property type="term" value="P:DNA repair"/>
    <property type="evidence" value="ECO:0007669"/>
    <property type="project" value="UniProtKB-KW"/>
</dbReference>
<comment type="cofactor">
    <cofactor evidence="1">
        <name>Mg(2+)</name>
        <dbReference type="ChEBI" id="CHEBI:18420"/>
    </cofactor>
</comment>
<dbReference type="Gene3D" id="3.40.50.300">
    <property type="entry name" value="P-loop containing nucleotide triphosphate hydrolases"/>
    <property type="match status" value="1"/>
</dbReference>
<dbReference type="Pfam" id="PF05970">
    <property type="entry name" value="PIF1"/>
    <property type="match status" value="1"/>
</dbReference>
<evidence type="ECO:0000256" key="1">
    <source>
        <dbReference type="RuleBase" id="RU363044"/>
    </source>
</evidence>
<dbReference type="GO" id="GO:0043139">
    <property type="term" value="F:5'-3' DNA helicase activity"/>
    <property type="evidence" value="ECO:0007669"/>
    <property type="project" value="UniProtKB-EC"/>
</dbReference>
<dbReference type="GO" id="GO:0016787">
    <property type="term" value="F:hydrolase activity"/>
    <property type="evidence" value="ECO:0007669"/>
    <property type="project" value="UniProtKB-KW"/>
</dbReference>
<sequence>MLLTASTLLFNGSTIHSTFGLGIDIDPDHLPHFEAQSFVFQRVQAAQLIIIDEISMTDKKVIDAVEHVCRTTALLT</sequence>
<dbReference type="WBParaSite" id="jg245">
    <property type="protein sequence ID" value="jg245"/>
    <property type="gene ID" value="jg245"/>
</dbReference>
<organism evidence="3 4">
    <name type="scientific">Ditylenchus dipsaci</name>
    <dbReference type="NCBI Taxonomy" id="166011"/>
    <lineage>
        <taxon>Eukaryota</taxon>
        <taxon>Metazoa</taxon>
        <taxon>Ecdysozoa</taxon>
        <taxon>Nematoda</taxon>
        <taxon>Chromadorea</taxon>
        <taxon>Rhabditida</taxon>
        <taxon>Tylenchina</taxon>
        <taxon>Tylenchomorpha</taxon>
        <taxon>Sphaerularioidea</taxon>
        <taxon>Anguinidae</taxon>
        <taxon>Anguininae</taxon>
        <taxon>Ditylenchus</taxon>
    </lineage>
</organism>
<keyword evidence="3" id="KW-1185">Reference proteome</keyword>
<evidence type="ECO:0000313" key="4">
    <source>
        <dbReference type="WBParaSite" id="jg245"/>
    </source>
</evidence>
<dbReference type="GO" id="GO:0000723">
    <property type="term" value="P:telomere maintenance"/>
    <property type="evidence" value="ECO:0007669"/>
    <property type="project" value="InterPro"/>
</dbReference>
<dbReference type="AlphaFoldDB" id="A0A915DWS3"/>
<keyword evidence="1" id="KW-0234">DNA repair</keyword>
<dbReference type="EC" id="5.6.2.3" evidence="1"/>
<comment type="similarity">
    <text evidence="1">Belongs to the helicase family.</text>
</comment>
<keyword evidence="1" id="KW-0067">ATP-binding</keyword>
<dbReference type="InterPro" id="IPR027417">
    <property type="entry name" value="P-loop_NTPase"/>
</dbReference>
<keyword evidence="1" id="KW-0227">DNA damage</keyword>
<accession>A0A915DWS3</accession>
<dbReference type="GO" id="GO:0005524">
    <property type="term" value="F:ATP binding"/>
    <property type="evidence" value="ECO:0007669"/>
    <property type="project" value="UniProtKB-KW"/>
</dbReference>
<dbReference type="GO" id="GO:0006310">
    <property type="term" value="P:DNA recombination"/>
    <property type="evidence" value="ECO:0007669"/>
    <property type="project" value="UniProtKB-KW"/>
</dbReference>
<evidence type="ECO:0000313" key="3">
    <source>
        <dbReference type="Proteomes" id="UP000887574"/>
    </source>
</evidence>
<keyword evidence="1" id="KW-0547">Nucleotide-binding</keyword>
<protein>
    <recommendedName>
        <fullName evidence="1">ATP-dependent DNA helicase</fullName>
        <ecNumber evidence="1">5.6.2.3</ecNumber>
    </recommendedName>
</protein>
<evidence type="ECO:0000259" key="2">
    <source>
        <dbReference type="Pfam" id="PF05970"/>
    </source>
</evidence>
<proteinExistence type="inferred from homology"/>
<dbReference type="Proteomes" id="UP000887574">
    <property type="component" value="Unplaced"/>
</dbReference>
<reference evidence="4" key="1">
    <citation type="submission" date="2022-11" db="UniProtKB">
        <authorList>
            <consortium name="WormBaseParasite"/>
        </authorList>
    </citation>
    <scope>IDENTIFICATION</scope>
</reference>